<dbReference type="HOGENOM" id="CLU_2942965_0_0_1"/>
<gene>
    <name evidence="1" type="ORF">GLOINDRAFT_256107</name>
</gene>
<dbReference type="AlphaFoldDB" id="U9T6D6"/>
<sequence>MNILNIPIYASLSFPFPLALLSLRPFSLPFLPISSTSFLPFSSPRPFSLSSFTFPIARKK</sequence>
<accession>U9T6D6</accession>
<organism evidence="1">
    <name type="scientific">Rhizophagus irregularis (strain DAOM 181602 / DAOM 197198 / MUCL 43194)</name>
    <name type="common">Arbuscular mycorrhizal fungus</name>
    <name type="synonym">Glomus intraradices</name>
    <dbReference type="NCBI Taxonomy" id="747089"/>
    <lineage>
        <taxon>Eukaryota</taxon>
        <taxon>Fungi</taxon>
        <taxon>Fungi incertae sedis</taxon>
        <taxon>Mucoromycota</taxon>
        <taxon>Glomeromycotina</taxon>
        <taxon>Glomeromycetes</taxon>
        <taxon>Glomerales</taxon>
        <taxon>Glomeraceae</taxon>
        <taxon>Rhizophagus</taxon>
    </lineage>
</organism>
<proteinExistence type="predicted"/>
<protein>
    <submittedName>
        <fullName evidence="1">Uncharacterized protein</fullName>
    </submittedName>
</protein>
<name>U9T6D6_RHIID</name>
<evidence type="ECO:0000313" key="1">
    <source>
        <dbReference type="EMBL" id="ESA01888.1"/>
    </source>
</evidence>
<reference evidence="1" key="1">
    <citation type="submission" date="2013-07" db="EMBL/GenBank/DDBJ databases">
        <title>The genome of an arbuscular mycorrhizal fungus provides insights into the evolution of the oldest plant symbiosis.</title>
        <authorList>
            <consortium name="DOE Joint Genome Institute"/>
            <person name="Tisserant E."/>
            <person name="Malbreil M."/>
            <person name="Kuo A."/>
            <person name="Kohler A."/>
            <person name="Symeonidi A."/>
            <person name="Balestrini R."/>
            <person name="Charron P."/>
            <person name="Duensing N."/>
            <person name="Frei-dit-Frey N."/>
            <person name="Gianinazzi-Pearson V."/>
            <person name="Gilbert B."/>
            <person name="Handa Y."/>
            <person name="Hijri M."/>
            <person name="Kaul R."/>
            <person name="Kawaguchi M."/>
            <person name="Krajinski F."/>
            <person name="Lammers P."/>
            <person name="Lapierre D."/>
            <person name="Masclaux F.G."/>
            <person name="Murat C."/>
            <person name="Morin E."/>
            <person name="Ndikumana S."/>
            <person name="Pagni M."/>
            <person name="Petitpierre D."/>
            <person name="Requena N."/>
            <person name="Rosikiewicz P."/>
            <person name="Riley R."/>
            <person name="Saito K."/>
            <person name="San Clemente H."/>
            <person name="Shapiro H."/>
            <person name="van Tuinen D."/>
            <person name="Becard G."/>
            <person name="Bonfante P."/>
            <person name="Paszkowski U."/>
            <person name="Shachar-Hill Y."/>
            <person name="Young J.P."/>
            <person name="Sanders I.R."/>
            <person name="Henrissat B."/>
            <person name="Rensing S.A."/>
            <person name="Grigoriev I.V."/>
            <person name="Corradi N."/>
            <person name="Roux C."/>
            <person name="Martin F."/>
        </authorList>
    </citation>
    <scope>NUCLEOTIDE SEQUENCE</scope>
    <source>
        <strain evidence="1">DAOM 197198</strain>
    </source>
</reference>
<dbReference type="EMBL" id="KI296135">
    <property type="protein sequence ID" value="ESA01888.1"/>
    <property type="molecule type" value="Genomic_DNA"/>
</dbReference>